<proteinExistence type="predicted"/>
<reference evidence="1" key="1">
    <citation type="submission" date="2020-05" db="EMBL/GenBank/DDBJ databases">
        <title>Large-scale comparative analyses of tick genomes elucidate their genetic diversity and vector capacities.</title>
        <authorList>
            <person name="Jia N."/>
            <person name="Wang J."/>
            <person name="Shi W."/>
            <person name="Du L."/>
            <person name="Sun Y."/>
            <person name="Zhan W."/>
            <person name="Jiang J."/>
            <person name="Wang Q."/>
            <person name="Zhang B."/>
            <person name="Ji P."/>
            <person name="Sakyi L.B."/>
            <person name="Cui X."/>
            <person name="Yuan T."/>
            <person name="Jiang B."/>
            <person name="Yang W."/>
            <person name="Lam T.T.-Y."/>
            <person name="Chang Q."/>
            <person name="Ding S."/>
            <person name="Wang X."/>
            <person name="Zhu J."/>
            <person name="Ruan X."/>
            <person name="Zhao L."/>
            <person name="Wei J."/>
            <person name="Que T."/>
            <person name="Du C."/>
            <person name="Cheng J."/>
            <person name="Dai P."/>
            <person name="Han X."/>
            <person name="Huang E."/>
            <person name="Gao Y."/>
            <person name="Liu J."/>
            <person name="Shao H."/>
            <person name="Ye R."/>
            <person name="Li L."/>
            <person name="Wei W."/>
            <person name="Wang X."/>
            <person name="Wang C."/>
            <person name="Yang T."/>
            <person name="Huo Q."/>
            <person name="Li W."/>
            <person name="Guo W."/>
            <person name="Chen H."/>
            <person name="Zhou L."/>
            <person name="Ni X."/>
            <person name="Tian J."/>
            <person name="Zhou Y."/>
            <person name="Sheng Y."/>
            <person name="Liu T."/>
            <person name="Pan Y."/>
            <person name="Xia L."/>
            <person name="Li J."/>
            <person name="Zhao F."/>
            <person name="Cao W."/>
        </authorList>
    </citation>
    <scope>NUCLEOTIDE SEQUENCE</scope>
    <source>
        <strain evidence="1">Hyas-2018</strain>
    </source>
</reference>
<evidence type="ECO:0000313" key="2">
    <source>
        <dbReference type="Proteomes" id="UP000821845"/>
    </source>
</evidence>
<dbReference type="Proteomes" id="UP000821845">
    <property type="component" value="Chromosome 4"/>
</dbReference>
<name>A0ACB7SD44_HYAAI</name>
<dbReference type="EMBL" id="CM023484">
    <property type="protein sequence ID" value="KAH6932495.1"/>
    <property type="molecule type" value="Genomic_DNA"/>
</dbReference>
<sequence length="358" mass="40569">MAERGTFLKLSMNACRQRRYTILIFIVQALITAVLVTQRRPCDLDKPQQYTKVNLWTDTTKQNSTPQSGYGWKTIAACSDPGLKILYMVHTNPEGIEERMWLRNTIGDPHVQALVSSSVVFFAGASPHLELQWVLQEEAYNEGDLVLLNLTETRRNLPHKFFLGARWILENCHLDSTVALVKLEEDVLVNVFALSSYVSSSLMWLPGIHCLVRTNITAVRRRSSSWYVSRDEYAPDVFPDYCAGEAIIMKPTTLTRLVDAAAAVPYFWIGHIYATGMVADFANVDLVDLSEHVIEKKPKELTTVGDTTLFVYTRLAGVSDDHKESLWEDILRSNQTAPRDFRKNVEVYYRSVGSTNIA</sequence>
<gene>
    <name evidence="1" type="ORF">HPB50_006403</name>
</gene>
<comment type="caution">
    <text evidence="1">The sequence shown here is derived from an EMBL/GenBank/DDBJ whole genome shotgun (WGS) entry which is preliminary data.</text>
</comment>
<accession>A0ACB7SD44</accession>
<organism evidence="1 2">
    <name type="scientific">Hyalomma asiaticum</name>
    <name type="common">Tick</name>
    <dbReference type="NCBI Taxonomy" id="266040"/>
    <lineage>
        <taxon>Eukaryota</taxon>
        <taxon>Metazoa</taxon>
        <taxon>Ecdysozoa</taxon>
        <taxon>Arthropoda</taxon>
        <taxon>Chelicerata</taxon>
        <taxon>Arachnida</taxon>
        <taxon>Acari</taxon>
        <taxon>Parasitiformes</taxon>
        <taxon>Ixodida</taxon>
        <taxon>Ixodoidea</taxon>
        <taxon>Ixodidae</taxon>
        <taxon>Hyalomminae</taxon>
        <taxon>Hyalomma</taxon>
    </lineage>
</organism>
<protein>
    <submittedName>
        <fullName evidence="1">Uncharacterized protein</fullName>
    </submittedName>
</protein>
<evidence type="ECO:0000313" key="1">
    <source>
        <dbReference type="EMBL" id="KAH6932495.1"/>
    </source>
</evidence>
<keyword evidence="2" id="KW-1185">Reference proteome</keyword>